<evidence type="ECO:0000256" key="3">
    <source>
        <dbReference type="ARBA" id="ARBA00022692"/>
    </source>
</evidence>
<feature type="transmembrane region" description="Helical" evidence="6">
    <location>
        <begin position="179"/>
        <end position="198"/>
    </location>
</feature>
<evidence type="ECO:0000313" key="8">
    <source>
        <dbReference type="Proteomes" id="UP001138802"/>
    </source>
</evidence>
<evidence type="ECO:0000256" key="5">
    <source>
        <dbReference type="ARBA" id="ARBA00023136"/>
    </source>
</evidence>
<feature type="transmembrane region" description="Helical" evidence="6">
    <location>
        <begin position="304"/>
        <end position="332"/>
    </location>
</feature>
<keyword evidence="5 6" id="KW-0472">Membrane</keyword>
<name>A0A9X0WHK5_9GAMM</name>
<feature type="transmembrane region" description="Helical" evidence="6">
    <location>
        <begin position="20"/>
        <end position="44"/>
    </location>
</feature>
<feature type="transmembrane region" description="Helical" evidence="6">
    <location>
        <begin position="246"/>
        <end position="264"/>
    </location>
</feature>
<feature type="transmembrane region" description="Helical" evidence="6">
    <location>
        <begin position="344"/>
        <end position="365"/>
    </location>
</feature>
<dbReference type="PANTHER" id="PTHR30250:SF28">
    <property type="entry name" value="POLYSACCHARIDE BIOSYNTHESIS PROTEIN"/>
    <property type="match status" value="1"/>
</dbReference>
<feature type="transmembrane region" description="Helical" evidence="6">
    <location>
        <begin position="123"/>
        <end position="140"/>
    </location>
</feature>
<keyword evidence="8" id="KW-1185">Reference proteome</keyword>
<evidence type="ECO:0000256" key="4">
    <source>
        <dbReference type="ARBA" id="ARBA00022989"/>
    </source>
</evidence>
<keyword evidence="3 6" id="KW-0812">Transmembrane</keyword>
<reference evidence="7 8" key="1">
    <citation type="journal article" date="2020" name="Microorganisms">
        <title>Osmotic Adaptation and Compatible Solute Biosynthesis of Phototrophic Bacteria as Revealed from Genome Analyses.</title>
        <authorList>
            <person name="Imhoff J.F."/>
            <person name="Rahn T."/>
            <person name="Kunzel S."/>
            <person name="Keller A."/>
            <person name="Neulinger S.C."/>
        </authorList>
    </citation>
    <scope>NUCLEOTIDE SEQUENCE [LARGE SCALE GENOMIC DNA]</scope>
    <source>
        <strain evidence="7 8">DSM 21303</strain>
    </source>
</reference>
<dbReference type="EMBL" id="NRSD01000008">
    <property type="protein sequence ID" value="MBK1644866.1"/>
    <property type="molecule type" value="Genomic_DNA"/>
</dbReference>
<feature type="transmembrane region" description="Helical" evidence="6">
    <location>
        <begin position="50"/>
        <end position="74"/>
    </location>
</feature>
<evidence type="ECO:0000313" key="7">
    <source>
        <dbReference type="EMBL" id="MBK1644866.1"/>
    </source>
</evidence>
<evidence type="ECO:0008006" key="9">
    <source>
        <dbReference type="Google" id="ProtNLM"/>
    </source>
</evidence>
<dbReference type="PANTHER" id="PTHR30250">
    <property type="entry name" value="PST FAMILY PREDICTED COLANIC ACID TRANSPORTER"/>
    <property type="match status" value="1"/>
</dbReference>
<feature type="transmembrane region" description="Helical" evidence="6">
    <location>
        <begin position="86"/>
        <end position="111"/>
    </location>
</feature>
<dbReference type="GO" id="GO:0005886">
    <property type="term" value="C:plasma membrane"/>
    <property type="evidence" value="ECO:0007669"/>
    <property type="project" value="UniProtKB-SubCell"/>
</dbReference>
<feature type="transmembrane region" description="Helical" evidence="6">
    <location>
        <begin position="372"/>
        <end position="393"/>
    </location>
</feature>
<dbReference type="Proteomes" id="UP001138802">
    <property type="component" value="Unassembled WGS sequence"/>
</dbReference>
<sequence>MRFRDVIKQVSRSSLLKNVLTLFSGKVVAQLIIIGSAPIIARLFTPADFGAAALILAIAGLITPLSTFSFGTAAQLAERDCEARRLLRIALFTTSVGVLFLTLLILGFQLFDPEGYLSQFNGWAWAIPIVFLLYGVESALESWNTRRKQFKIQATTYISSTTVSVGSRIYLGATYGSSIGSLVVGYILGLVTRVLVLAGKSDLIRPQQPSNDQPRSYRALISHYRDFPLFATPTALLHSFNRQLPLLMFGTLFSPAIAGFYAMADRLFLRPLNLIQTSFRTVYTQHLISAVKGGRPGMRTFLKACVFTGAFMLVPSVSLALFGESAVALFLGDRWRVAGTYIEITAPLMFFASIVIPANAAMVVFRKQRRLLGLQVVTTLSLVAGFTLAFWYWGTPEAALRALVIVMALRHLYTLLVAFSIVRKSDQERTQPGK</sequence>
<keyword evidence="2" id="KW-1003">Cell membrane</keyword>
<keyword evidence="4 6" id="KW-1133">Transmembrane helix</keyword>
<evidence type="ECO:0000256" key="1">
    <source>
        <dbReference type="ARBA" id="ARBA00004651"/>
    </source>
</evidence>
<evidence type="ECO:0000256" key="6">
    <source>
        <dbReference type="SAM" id="Phobius"/>
    </source>
</evidence>
<protein>
    <recommendedName>
        <fullName evidence="9">Lipopolysaccharide biosynthesis protein</fullName>
    </recommendedName>
</protein>
<comment type="caution">
    <text evidence="7">The sequence shown here is derived from an EMBL/GenBank/DDBJ whole genome shotgun (WGS) entry which is preliminary data.</text>
</comment>
<dbReference type="InterPro" id="IPR050833">
    <property type="entry name" value="Poly_Biosynth_Transport"/>
</dbReference>
<organism evidence="7 8">
    <name type="scientific">Thiocapsa imhoffii</name>
    <dbReference type="NCBI Taxonomy" id="382777"/>
    <lineage>
        <taxon>Bacteria</taxon>
        <taxon>Pseudomonadati</taxon>
        <taxon>Pseudomonadota</taxon>
        <taxon>Gammaproteobacteria</taxon>
        <taxon>Chromatiales</taxon>
        <taxon>Chromatiaceae</taxon>
        <taxon>Thiocapsa</taxon>
    </lineage>
</organism>
<comment type="subcellular location">
    <subcellularLocation>
        <location evidence="1">Cell membrane</location>
        <topology evidence="1">Multi-pass membrane protein</topology>
    </subcellularLocation>
</comment>
<accession>A0A9X0WHK5</accession>
<evidence type="ECO:0000256" key="2">
    <source>
        <dbReference type="ARBA" id="ARBA00022475"/>
    </source>
</evidence>
<proteinExistence type="predicted"/>
<gene>
    <name evidence="7" type="ORF">CKO25_09435</name>
</gene>
<dbReference type="RefSeq" id="WP_276569022.1">
    <property type="nucleotide sequence ID" value="NZ_NRSD01000008.1"/>
</dbReference>
<feature type="transmembrane region" description="Helical" evidence="6">
    <location>
        <begin position="399"/>
        <end position="422"/>
    </location>
</feature>
<dbReference type="Pfam" id="PF13440">
    <property type="entry name" value="Polysacc_synt_3"/>
    <property type="match status" value="1"/>
</dbReference>
<dbReference type="AlphaFoldDB" id="A0A9X0WHK5"/>